<gene>
    <name evidence="1" type="ORF">F2P44_13485</name>
</gene>
<evidence type="ECO:0000313" key="1">
    <source>
        <dbReference type="EMBL" id="NHZ80278.1"/>
    </source>
</evidence>
<dbReference type="EMBL" id="WHJG01000011">
    <property type="protein sequence ID" value="NHZ80278.1"/>
    <property type="molecule type" value="Genomic_DNA"/>
</dbReference>
<reference evidence="1 2" key="1">
    <citation type="submission" date="2019-10" db="EMBL/GenBank/DDBJ databases">
        <title>Taxonomy of Antarctic Massilia spp.: description of Massilia rubra sp. nov., Massilia aquatica sp. nov., Massilia mucilaginosa sp. nov., Massilia frigida sp. nov. isolated from streams, lakes and regoliths.</title>
        <authorList>
            <person name="Holochova P."/>
            <person name="Sedlacek I."/>
            <person name="Kralova S."/>
            <person name="Maslanova I."/>
            <person name="Busse H.-J."/>
            <person name="Stankova E."/>
            <person name="Vrbovska V."/>
            <person name="Kovarovic V."/>
            <person name="Bartak M."/>
            <person name="Svec P."/>
            <person name="Pantucek R."/>
        </authorList>
    </citation>
    <scope>NUCLEOTIDE SEQUENCE [LARGE SCALE GENOMIC DNA]</scope>
    <source>
        <strain evidence="1 2">CCM 8695</strain>
    </source>
</reference>
<protein>
    <submittedName>
        <fullName evidence="1">Uncharacterized protein</fullName>
    </submittedName>
</protein>
<proteinExistence type="predicted"/>
<organism evidence="1 2">
    <name type="scientific">Massilia frigida</name>
    <dbReference type="NCBI Taxonomy" id="2609281"/>
    <lineage>
        <taxon>Bacteria</taxon>
        <taxon>Pseudomonadati</taxon>
        <taxon>Pseudomonadota</taxon>
        <taxon>Betaproteobacteria</taxon>
        <taxon>Burkholderiales</taxon>
        <taxon>Oxalobacteraceae</taxon>
        <taxon>Telluria group</taxon>
        <taxon>Massilia</taxon>
    </lineage>
</organism>
<sequence length="195" mass="21501">MYEIHLTTAPLTAAQWPAFDRYAASIGARPMVIALARGVHPVQPMLTLCRSGELDAVIRFAQSLAGQAAHAGFEVVRCKIEQDAPADVMPAPGGRHHYFEWHGRMAVPEAIRLRLAALSDQYGGHLSNNAIRGGDIRYVTLRETGEHAALRRRVAALAAAIGAHGWLIEKQQWERVVFDSNLTLDHGWLEHSDDN</sequence>
<comment type="caution">
    <text evidence="1">The sequence shown here is derived from an EMBL/GenBank/DDBJ whole genome shotgun (WGS) entry which is preliminary data.</text>
</comment>
<keyword evidence="2" id="KW-1185">Reference proteome</keyword>
<dbReference type="Proteomes" id="UP000621455">
    <property type="component" value="Unassembled WGS sequence"/>
</dbReference>
<name>A0ABX0N7C4_9BURK</name>
<evidence type="ECO:0000313" key="2">
    <source>
        <dbReference type="Proteomes" id="UP000621455"/>
    </source>
</evidence>
<accession>A0ABX0N7C4</accession>